<dbReference type="EMBL" id="JH126401">
    <property type="protein sequence ID" value="EGX93018.1"/>
    <property type="molecule type" value="Genomic_DNA"/>
</dbReference>
<reference evidence="1 2" key="1">
    <citation type="journal article" date="2011" name="Genome Biol.">
        <title>Genome sequence of the insect pathogenic fungus Cordyceps militaris, a valued traditional Chinese medicine.</title>
        <authorList>
            <person name="Zheng P."/>
            <person name="Xia Y."/>
            <person name="Xiao G."/>
            <person name="Xiong C."/>
            <person name="Hu X."/>
            <person name="Zhang S."/>
            <person name="Zheng H."/>
            <person name="Huang Y."/>
            <person name="Zhou Y."/>
            <person name="Wang S."/>
            <person name="Zhao G.P."/>
            <person name="Liu X."/>
            <person name="St Leger R.J."/>
            <person name="Wang C."/>
        </authorList>
    </citation>
    <scope>NUCLEOTIDE SEQUENCE [LARGE SCALE GENOMIC DNA]</scope>
    <source>
        <strain evidence="1 2">CM01</strain>
    </source>
</reference>
<organism evidence="1 2">
    <name type="scientific">Cordyceps militaris (strain CM01)</name>
    <name type="common">Caterpillar fungus</name>
    <dbReference type="NCBI Taxonomy" id="983644"/>
    <lineage>
        <taxon>Eukaryota</taxon>
        <taxon>Fungi</taxon>
        <taxon>Dikarya</taxon>
        <taxon>Ascomycota</taxon>
        <taxon>Pezizomycotina</taxon>
        <taxon>Sordariomycetes</taxon>
        <taxon>Hypocreomycetidae</taxon>
        <taxon>Hypocreales</taxon>
        <taxon>Cordycipitaceae</taxon>
        <taxon>Cordyceps</taxon>
    </lineage>
</organism>
<evidence type="ECO:0000313" key="1">
    <source>
        <dbReference type="EMBL" id="EGX93018.1"/>
    </source>
</evidence>
<dbReference type="AlphaFoldDB" id="G3JEQ9"/>
<evidence type="ECO:0000313" key="2">
    <source>
        <dbReference type="Proteomes" id="UP000001610"/>
    </source>
</evidence>
<dbReference type="HOGENOM" id="CLU_2687752_0_0_1"/>
<dbReference type="RefSeq" id="XP_006669601.1">
    <property type="nucleotide sequence ID" value="XM_006669538.1"/>
</dbReference>
<dbReference type="VEuPathDB" id="FungiDB:CCM_04390"/>
<accession>G3JEQ9</accession>
<dbReference type="GeneID" id="18166413"/>
<dbReference type="Proteomes" id="UP000001610">
    <property type="component" value="Unassembled WGS sequence"/>
</dbReference>
<proteinExistence type="predicted"/>
<sequence length="74" mass="8140">MHHAWEGVRSALAQKVIFEDINFEDFGQLEGNCGPDTGTKPGMENIPGKTWSNPVINAWSLVTELPIFLASVRA</sequence>
<name>G3JEQ9_CORMM</name>
<gene>
    <name evidence="1" type="ORF">CCM_04390</name>
</gene>
<keyword evidence="2" id="KW-1185">Reference proteome</keyword>
<protein>
    <submittedName>
        <fullName evidence="1">Uncharacterized protein</fullName>
    </submittedName>
</protein>
<dbReference type="KEGG" id="cmt:CCM_04390"/>
<dbReference type="InParanoid" id="G3JEQ9"/>